<dbReference type="PANTHER" id="PTHR46648:SF1">
    <property type="entry name" value="ADENOSINE 5'-MONOPHOSPHORAMIDASE HNT1"/>
    <property type="match status" value="1"/>
</dbReference>
<dbReference type="RefSeq" id="WP_207503307.1">
    <property type="nucleotide sequence ID" value="NZ_LKAQ01000004.1"/>
</dbReference>
<accession>A0A1J5NF02</accession>
<reference evidence="5 6" key="1">
    <citation type="submission" date="2015-09" db="EMBL/GenBank/DDBJ databases">
        <title>Genome of Desulfovibrio dechloracetivorans BerOc1, a mercury methylating strain isolated from highly hydrocarbons and metals contaminated coastal sediments.</title>
        <authorList>
            <person name="Goni Urriza M."/>
            <person name="Gassie C."/>
            <person name="Bouchez O."/>
            <person name="Klopp C."/>
            <person name="Ranchou-Peyruse A."/>
            <person name="Remy G."/>
        </authorList>
    </citation>
    <scope>NUCLEOTIDE SEQUENCE [LARGE SCALE GENOMIC DNA]</scope>
    <source>
        <strain evidence="5 6">BerOc1</strain>
    </source>
</reference>
<evidence type="ECO:0000259" key="4">
    <source>
        <dbReference type="PROSITE" id="PS51084"/>
    </source>
</evidence>
<dbReference type="GO" id="GO:0016787">
    <property type="term" value="F:hydrolase activity"/>
    <property type="evidence" value="ECO:0007669"/>
    <property type="project" value="UniProtKB-KW"/>
</dbReference>
<dbReference type="InterPro" id="IPR039384">
    <property type="entry name" value="HINT"/>
</dbReference>
<dbReference type="SUPFAM" id="SSF54197">
    <property type="entry name" value="HIT-like"/>
    <property type="match status" value="1"/>
</dbReference>
<dbReference type="PROSITE" id="PS51084">
    <property type="entry name" value="HIT_2"/>
    <property type="match status" value="1"/>
</dbReference>
<evidence type="ECO:0000313" key="5">
    <source>
        <dbReference type="EMBL" id="OIQ50305.1"/>
    </source>
</evidence>
<dbReference type="Gene3D" id="3.30.428.10">
    <property type="entry name" value="HIT-like"/>
    <property type="match status" value="1"/>
</dbReference>
<feature type="active site" description="Tele-AMP-histidine intermediate" evidence="1">
    <location>
        <position position="103"/>
    </location>
</feature>
<evidence type="ECO:0000313" key="6">
    <source>
        <dbReference type="Proteomes" id="UP000181901"/>
    </source>
</evidence>
<dbReference type="CDD" id="cd01277">
    <property type="entry name" value="HINT_subgroup"/>
    <property type="match status" value="1"/>
</dbReference>
<evidence type="ECO:0000256" key="1">
    <source>
        <dbReference type="PIRSR" id="PIRSR601310-1"/>
    </source>
</evidence>
<dbReference type="Pfam" id="PF01230">
    <property type="entry name" value="HIT"/>
    <property type="match status" value="1"/>
</dbReference>
<organism evidence="5 6">
    <name type="scientific">Pseudodesulfovibrio hydrargyri</name>
    <dbReference type="NCBI Taxonomy" id="2125990"/>
    <lineage>
        <taxon>Bacteria</taxon>
        <taxon>Pseudomonadati</taxon>
        <taxon>Thermodesulfobacteriota</taxon>
        <taxon>Desulfovibrionia</taxon>
        <taxon>Desulfovibrionales</taxon>
        <taxon>Desulfovibrionaceae</taxon>
    </lineage>
</organism>
<dbReference type="EMBL" id="LKAQ01000004">
    <property type="protein sequence ID" value="OIQ50305.1"/>
    <property type="molecule type" value="Genomic_DNA"/>
</dbReference>
<protein>
    <submittedName>
        <fullName evidence="5">HIT-like protein</fullName>
        <ecNumber evidence="5">3.-.-.-</ecNumber>
    </submittedName>
</protein>
<feature type="domain" description="HIT" evidence="4">
    <location>
        <begin position="9"/>
        <end position="116"/>
    </location>
</feature>
<keyword evidence="6" id="KW-1185">Reference proteome</keyword>
<dbReference type="GO" id="GO:0009117">
    <property type="term" value="P:nucleotide metabolic process"/>
    <property type="evidence" value="ECO:0007669"/>
    <property type="project" value="TreeGrafter"/>
</dbReference>
<dbReference type="InterPro" id="IPR011146">
    <property type="entry name" value="HIT-like"/>
</dbReference>
<evidence type="ECO:0000256" key="3">
    <source>
        <dbReference type="PROSITE-ProRule" id="PRU00464"/>
    </source>
</evidence>
<dbReference type="Proteomes" id="UP000181901">
    <property type="component" value="Unassembled WGS sequence"/>
</dbReference>
<sequence length="141" mass="15087">MPIADSECIFCKIVAGEIPCAKVFESDTVLAFLDIAPVHPGHALVLPKDHHPTLMDIPPALGNDLFKALSAVGGAVMEATGADGLNLMQNNYEAAGQLVHHAHFHLIPRFADDGLKLWAQSSYETPDHMQKLAATIAGLLK</sequence>
<dbReference type="EC" id="3.-.-.-" evidence="5"/>
<keyword evidence="5" id="KW-0378">Hydrolase</keyword>
<dbReference type="PRINTS" id="PR00332">
    <property type="entry name" value="HISTRIAD"/>
</dbReference>
<dbReference type="InterPro" id="IPR001310">
    <property type="entry name" value="Histidine_triad_HIT"/>
</dbReference>
<dbReference type="PANTHER" id="PTHR46648">
    <property type="entry name" value="HIT FAMILY PROTEIN 1"/>
    <property type="match status" value="1"/>
</dbReference>
<feature type="short sequence motif" description="Histidine triad motif" evidence="2 3">
    <location>
        <begin position="101"/>
        <end position="105"/>
    </location>
</feature>
<evidence type="ECO:0000256" key="2">
    <source>
        <dbReference type="PIRSR" id="PIRSR601310-3"/>
    </source>
</evidence>
<proteinExistence type="predicted"/>
<dbReference type="InterPro" id="IPR036265">
    <property type="entry name" value="HIT-like_sf"/>
</dbReference>
<name>A0A1J5NF02_9BACT</name>
<dbReference type="AlphaFoldDB" id="A0A1J5NF02"/>
<comment type="caution">
    <text evidence="5">The sequence shown here is derived from an EMBL/GenBank/DDBJ whole genome shotgun (WGS) entry which is preliminary data.</text>
</comment>
<gene>
    <name evidence="5" type="ORF">BerOc1_02236</name>
</gene>